<protein>
    <submittedName>
        <fullName evidence="3">DUF6079 family protein</fullName>
    </submittedName>
</protein>
<evidence type="ECO:0000313" key="3">
    <source>
        <dbReference type="EMBL" id="MDN4612313.1"/>
    </source>
</evidence>
<dbReference type="RefSeq" id="WP_301229242.1">
    <property type="nucleotide sequence ID" value="NZ_JAROCG010000002.1"/>
</dbReference>
<sequence length="1234" mass="135497">MTSMLLRDVFDIPERAGSEDYVLRLTDSVSGQGARHAVQDYVVTPAIADAFDAALGLVGNALETGINRGAFLAGSFGSGKSHFMAVLHSLLRHNPDARSLPELQSVVARHDPALQNKKILPLAFHFIDAKSMEQELFESYIKQIQTLHPEAPLPAFFPSEALLRDADGLRTRLGDDAFFEGLGSQTGDDEWAGVLGSSSWDRARYDAARAAAPQSAERQELVSALVEAYFQSYARHAEYVDLDTGLEAMSNHANALGYDAVVLFLDELVLWLAFAMQTPEFFRRESQKLTKLVEGTYSRLPAPLISFVARQMDLRRWFADSGASGSEQEALDRAFRHQEGRFSTIVLGDDNLPYVASRRLLKPKDDVARHAVEDAFSRLDRAPSVWDVLLDGVNADDQHRGSDESAFRMTYPFSPALVSTLRFLASVMQRDRTALKVMQQMLVDRRDTLSIDDVIPVGDSFEYIVRGKGDAVLDPQAAALFRSATQLYQEKLQPLILRVHGLVPSDLDIPERVTSGYRADDRLARTLLLSAVAPKVPALKGLTAGRLASLNHGSIVSPLRGGEAGVVLSKVREWARHVPEIHVDADPRNPVIRVQLSDVDYESIVERAKGEDNAGRQRELLRGLVVESLGVDLGSPDISGAHRLMITWRGSRREVEIVFGNIRDAGDITEDRLQAGAGAWRFVIDHPFDEAGHSLLEDIQRIDSLRSRNFTSRTVLWVPRFLSAERLKDLRRLVILDWLLSGSGDRWTSHADHLGEVDRAQARNILEAQHSSLRDSLLRLVQQAYGASSAEPGALLDDGGTGQVLWSLDPGFAPAPPVGASLASAFQQLAAQAFDALYPDHPRFEPVDAEVRPGELRAVLSHLERAAGDPEHRVPLEGDTRAVRRVANALRVGEATETHFLFGDDRFGDWGAKLVRGLARNGVDEAGPVTVAQLRAVIDDVEPPQGLRPEISDLVILGWGLLRQRAWFHFGAPLSGTPLPGTLQPAMELRPQPMPSLEEWNVARKRASIIFGAPDRPYLTPSAVAALASDVREKSRSLYEPSQDVVARLDDACSRLGIAGETGRLELARRASVLVGTLRDQNGVVLIRHLAGVELPGSDEETARSLSSARIVAEAIKEFPWDRLDPLKQGSVGPDGRAASALRILDELRGALRRHELAESAVAALRRAENDGFKWVSDGITRPIPGPGPGPGPSPNRWTKIELTDNGGFSALEAELAKVLESKRKVEVQWRVVE</sequence>
<name>A0ABT8K5P4_9MICC</name>
<organism evidence="3 4">
    <name type="scientific">Arthrobacter burdickii</name>
    <dbReference type="NCBI Taxonomy" id="3035920"/>
    <lineage>
        <taxon>Bacteria</taxon>
        <taxon>Bacillati</taxon>
        <taxon>Actinomycetota</taxon>
        <taxon>Actinomycetes</taxon>
        <taxon>Micrococcales</taxon>
        <taxon>Micrococcaceae</taxon>
        <taxon>Arthrobacter</taxon>
    </lineage>
</organism>
<keyword evidence="4" id="KW-1185">Reference proteome</keyword>
<proteinExistence type="predicted"/>
<dbReference type="Proteomes" id="UP001174209">
    <property type="component" value="Unassembled WGS sequence"/>
</dbReference>
<dbReference type="InterPro" id="IPR058747">
    <property type="entry name" value="PglY_C"/>
</dbReference>
<evidence type="ECO:0000259" key="1">
    <source>
        <dbReference type="Pfam" id="PF26381"/>
    </source>
</evidence>
<reference evidence="3" key="1">
    <citation type="submission" date="2023-06" db="EMBL/GenBank/DDBJ databases">
        <title>MT1 and MT2 Draft Genomes of Novel Species.</title>
        <authorList>
            <person name="Venkateswaran K."/>
        </authorList>
    </citation>
    <scope>NUCLEOTIDE SEQUENCE</scope>
    <source>
        <strain evidence="3">IIF3SC-B10</strain>
    </source>
</reference>
<evidence type="ECO:0000259" key="2">
    <source>
        <dbReference type="Pfam" id="PF26382"/>
    </source>
</evidence>
<dbReference type="Pfam" id="PF26382">
    <property type="entry name" value="BREX_PglY_6th"/>
    <property type="match status" value="1"/>
</dbReference>
<accession>A0ABT8K5P4</accession>
<gene>
    <name evidence="3" type="ORF">P5G52_15705</name>
</gene>
<dbReference type="InterPro" id="IPR058748">
    <property type="entry name" value="PglY_5th"/>
</dbReference>
<dbReference type="Pfam" id="PF26381">
    <property type="entry name" value="BREX_PglY_5th"/>
    <property type="match status" value="1"/>
</dbReference>
<feature type="domain" description="ATPase PglY 5th" evidence="1">
    <location>
        <begin position="855"/>
        <end position="959"/>
    </location>
</feature>
<feature type="domain" description="ATPase PglY C-terminal" evidence="2">
    <location>
        <begin position="1004"/>
        <end position="1178"/>
    </location>
</feature>
<comment type="caution">
    <text evidence="3">The sequence shown here is derived from an EMBL/GenBank/DDBJ whole genome shotgun (WGS) entry which is preliminary data.</text>
</comment>
<dbReference type="EMBL" id="JAROCG010000002">
    <property type="protein sequence ID" value="MDN4612313.1"/>
    <property type="molecule type" value="Genomic_DNA"/>
</dbReference>
<evidence type="ECO:0000313" key="4">
    <source>
        <dbReference type="Proteomes" id="UP001174209"/>
    </source>
</evidence>